<reference evidence="2" key="1">
    <citation type="journal article" date="2021" name="Proc. Natl. Acad. Sci. U.S.A.">
        <title>A Catalog of Tens of Thousands of Viruses from Human Metagenomes Reveals Hidden Associations with Chronic Diseases.</title>
        <authorList>
            <person name="Tisza M.J."/>
            <person name="Buck C.B."/>
        </authorList>
    </citation>
    <scope>NUCLEOTIDE SEQUENCE</scope>
    <source>
        <strain evidence="2">Ctshb19</strain>
    </source>
</reference>
<evidence type="ECO:0000256" key="1">
    <source>
        <dbReference type="SAM" id="MobiDB-lite"/>
    </source>
</evidence>
<sequence>MQQQVTRPTIHPERKPSVAEKSASHVAGSRLGTGAVKQPVAKGNALGEMDRLFGMWGSL</sequence>
<proteinExistence type="predicted"/>
<name>A0A8S5UGG1_9CAUD</name>
<protein>
    <submittedName>
        <fullName evidence="2">Uncharacterized protein</fullName>
    </submittedName>
</protein>
<feature type="region of interest" description="Disordered" evidence="1">
    <location>
        <begin position="1"/>
        <end position="35"/>
    </location>
</feature>
<evidence type="ECO:0000313" key="2">
    <source>
        <dbReference type="EMBL" id="DAF93470.1"/>
    </source>
</evidence>
<accession>A0A8S5UGG1</accession>
<dbReference type="EMBL" id="BK016086">
    <property type="protein sequence ID" value="DAF93470.1"/>
    <property type="molecule type" value="Genomic_DNA"/>
</dbReference>
<organism evidence="2">
    <name type="scientific">Myoviridae sp. ctshb19</name>
    <dbReference type="NCBI Taxonomy" id="2825194"/>
    <lineage>
        <taxon>Viruses</taxon>
        <taxon>Duplodnaviria</taxon>
        <taxon>Heunggongvirae</taxon>
        <taxon>Uroviricota</taxon>
        <taxon>Caudoviricetes</taxon>
    </lineage>
</organism>